<feature type="compositionally biased region" description="Polar residues" evidence="1">
    <location>
        <begin position="82"/>
        <end position="93"/>
    </location>
</feature>
<feature type="region of interest" description="Disordered" evidence="1">
    <location>
        <begin position="63"/>
        <end position="93"/>
    </location>
</feature>
<organism evidence="2 3">
    <name type="scientific">Methylorubrum populi</name>
    <dbReference type="NCBI Taxonomy" id="223967"/>
    <lineage>
        <taxon>Bacteria</taxon>
        <taxon>Pseudomonadati</taxon>
        <taxon>Pseudomonadota</taxon>
        <taxon>Alphaproteobacteria</taxon>
        <taxon>Hyphomicrobiales</taxon>
        <taxon>Methylobacteriaceae</taxon>
        <taxon>Methylorubrum</taxon>
    </lineage>
</organism>
<protein>
    <submittedName>
        <fullName evidence="2">Multi-sensor hybrid histidine kinase</fullName>
    </submittedName>
</protein>
<dbReference type="Proteomes" id="UP000218288">
    <property type="component" value="Chromosome"/>
</dbReference>
<dbReference type="SUPFAM" id="SSF52172">
    <property type="entry name" value="CheY-like"/>
    <property type="match status" value="1"/>
</dbReference>
<keyword evidence="2" id="KW-0808">Transferase</keyword>
<dbReference type="GO" id="GO:0016301">
    <property type="term" value="F:kinase activity"/>
    <property type="evidence" value="ECO:0007669"/>
    <property type="project" value="UniProtKB-KW"/>
</dbReference>
<evidence type="ECO:0000256" key="1">
    <source>
        <dbReference type="SAM" id="MobiDB-lite"/>
    </source>
</evidence>
<reference evidence="2 3" key="1">
    <citation type="journal article" date="2016" name="Genome Announc.">
        <title>Complete Genome Sequence of Methylobacterium populi P-1M, Isolated from Pink-Pigmented Household Biofilm.</title>
        <authorList>
            <person name="Morohoshi T."/>
            <person name="Ikeda T."/>
        </authorList>
    </citation>
    <scope>NUCLEOTIDE SEQUENCE [LARGE SCALE GENOMIC DNA]</scope>
    <source>
        <strain evidence="2 3">P-1M</strain>
    </source>
</reference>
<evidence type="ECO:0000313" key="2">
    <source>
        <dbReference type="EMBL" id="BAU88783.1"/>
    </source>
</evidence>
<dbReference type="InterPro" id="IPR011006">
    <property type="entry name" value="CheY-like_superfamily"/>
</dbReference>
<keyword evidence="2" id="KW-0418">Kinase</keyword>
<name>A0A169QEQ6_9HYPH</name>
<dbReference type="EMBL" id="AP014809">
    <property type="protein sequence ID" value="BAU88783.1"/>
    <property type="molecule type" value="Genomic_DNA"/>
</dbReference>
<accession>A0A169QEQ6</accession>
<dbReference type="OrthoDB" id="9796100at2"/>
<gene>
    <name evidence="2" type="ORF">MPPM_0178</name>
</gene>
<dbReference type="RefSeq" id="WP_096483014.1">
    <property type="nucleotide sequence ID" value="NZ_AP014809.1"/>
</dbReference>
<sequence length="93" mass="9778">MGAASGIELAKVLQRRLPDLPVLLASGYSHVLAQDGLHGFELLHKPYSADQLGRILGKVVPPRTAATDGQVGGTQDHAGFPSESSWDGTTRTS</sequence>
<dbReference type="AlphaFoldDB" id="A0A169QEQ6"/>
<proteinExistence type="predicted"/>
<dbReference type="Gene3D" id="3.40.50.2300">
    <property type="match status" value="1"/>
</dbReference>
<evidence type="ECO:0000313" key="3">
    <source>
        <dbReference type="Proteomes" id="UP000218288"/>
    </source>
</evidence>